<evidence type="ECO:0000313" key="1">
    <source>
        <dbReference type="EMBL" id="KAL0485590.1"/>
    </source>
</evidence>
<organism evidence="1 2">
    <name type="scientific">Acrasis kona</name>
    <dbReference type="NCBI Taxonomy" id="1008807"/>
    <lineage>
        <taxon>Eukaryota</taxon>
        <taxon>Discoba</taxon>
        <taxon>Heterolobosea</taxon>
        <taxon>Tetramitia</taxon>
        <taxon>Eutetramitia</taxon>
        <taxon>Acrasidae</taxon>
        <taxon>Acrasis</taxon>
    </lineage>
</organism>
<sequence>MNVLLKGIASPPHDYESVKAYLRFTEKFKNEQGVNTEYVKEWGIKSFESSLIQHGHYFCTENLEGGWSKAIHSDVEDLYYSNKERDLHQFNLFPIVRKEKEKVIYVLVLVEHQASYTLSTSKANFDSLKEMEKYMISEKLLPNSESLEFFFKVQSHKECRKTTLDRVEVTFTKSTSIFCDSETMKYEHCSLRSSAMMNFENLNKELGIIEGRHPVVSFLARRDEIAKQYSNVHFGSKNNDMTDSDLYDVEDTSG</sequence>
<proteinExistence type="predicted"/>
<comment type="caution">
    <text evidence="1">The sequence shown here is derived from an EMBL/GenBank/DDBJ whole genome shotgun (WGS) entry which is preliminary data.</text>
</comment>
<keyword evidence="2" id="KW-1185">Reference proteome</keyword>
<evidence type="ECO:0000313" key="2">
    <source>
        <dbReference type="Proteomes" id="UP001431209"/>
    </source>
</evidence>
<reference evidence="1 2" key="1">
    <citation type="submission" date="2024-03" db="EMBL/GenBank/DDBJ databases">
        <title>The Acrasis kona genome and developmental transcriptomes reveal deep origins of eukaryotic multicellular pathways.</title>
        <authorList>
            <person name="Sheikh S."/>
            <person name="Fu C.-J."/>
            <person name="Brown M.W."/>
            <person name="Baldauf S.L."/>
        </authorList>
    </citation>
    <scope>NUCLEOTIDE SEQUENCE [LARGE SCALE GENOMIC DNA]</scope>
    <source>
        <strain evidence="1 2">ATCC MYA-3509</strain>
    </source>
</reference>
<accession>A0AAW2Z837</accession>
<dbReference type="EMBL" id="JAOPGA020001151">
    <property type="protein sequence ID" value="KAL0485590.1"/>
    <property type="molecule type" value="Genomic_DNA"/>
</dbReference>
<gene>
    <name evidence="1" type="ORF">AKO1_003167</name>
</gene>
<dbReference type="AlphaFoldDB" id="A0AAW2Z837"/>
<dbReference type="Proteomes" id="UP001431209">
    <property type="component" value="Unassembled WGS sequence"/>
</dbReference>
<protein>
    <submittedName>
        <fullName evidence="1">Uncharacterized protein</fullName>
    </submittedName>
</protein>
<name>A0AAW2Z837_9EUKA</name>